<sequence length="45" mass="5311">MDSNPLYWKNAIIEQLFYSTYAKNLNTSSERLFIGLIINDSRRLT</sequence>
<dbReference type="AlphaFoldDB" id="A0A095CEQ1"/>
<gene>
    <name evidence="1" type="ORF">MS3_09784</name>
</gene>
<accession>A0A095CEQ1</accession>
<name>A0A095CEQ1_SCHHA</name>
<evidence type="ECO:0000313" key="1">
    <source>
        <dbReference type="EMBL" id="KGB41278.1"/>
    </source>
</evidence>
<organism evidence="1">
    <name type="scientific">Schistosoma haematobium</name>
    <name type="common">Blood fluke</name>
    <dbReference type="NCBI Taxonomy" id="6185"/>
    <lineage>
        <taxon>Eukaryota</taxon>
        <taxon>Metazoa</taxon>
        <taxon>Spiralia</taxon>
        <taxon>Lophotrochozoa</taxon>
        <taxon>Platyhelminthes</taxon>
        <taxon>Trematoda</taxon>
        <taxon>Digenea</taxon>
        <taxon>Strigeidida</taxon>
        <taxon>Schistosomatoidea</taxon>
        <taxon>Schistosomatidae</taxon>
        <taxon>Schistosoma</taxon>
    </lineage>
</organism>
<protein>
    <submittedName>
        <fullName evidence="1">Uncharacterized protein</fullName>
    </submittedName>
</protein>
<dbReference type="EMBL" id="KL251799">
    <property type="protein sequence ID" value="KGB41278.1"/>
    <property type="molecule type" value="Genomic_DNA"/>
</dbReference>
<reference evidence="1" key="1">
    <citation type="journal article" date="2012" name="Nat. Genet.">
        <title>Whole-genome sequence of Schistosoma haematobium.</title>
        <authorList>
            <person name="Young N.D."/>
            <person name="Jex A.R."/>
            <person name="Li B."/>
            <person name="Liu S."/>
            <person name="Yang L."/>
            <person name="Xiong Z."/>
            <person name="Li Y."/>
            <person name="Cantacessi C."/>
            <person name="Hall R.S."/>
            <person name="Xu X."/>
            <person name="Chen F."/>
            <person name="Wu X."/>
            <person name="Zerlotini A."/>
            <person name="Oliveira G."/>
            <person name="Hofmann A."/>
            <person name="Zhang G."/>
            <person name="Fang X."/>
            <person name="Kang Y."/>
            <person name="Campbell B.E."/>
            <person name="Loukas A."/>
            <person name="Ranganathan S."/>
            <person name="Rollinson D."/>
            <person name="Rinaldi G."/>
            <person name="Brindley P.J."/>
            <person name="Yang H."/>
            <person name="Wang J."/>
            <person name="Wang J."/>
            <person name="Gasser R.B."/>
        </authorList>
    </citation>
    <scope>NUCLEOTIDE SEQUENCE [LARGE SCALE GENOMIC DNA]</scope>
</reference>
<proteinExistence type="predicted"/>